<keyword evidence="1" id="KW-0812">Transmembrane</keyword>
<evidence type="ECO:0000256" key="1">
    <source>
        <dbReference type="SAM" id="Phobius"/>
    </source>
</evidence>
<proteinExistence type="predicted"/>
<dbReference type="EMBL" id="GBXM01002602">
    <property type="protein sequence ID" value="JAI05976.1"/>
    <property type="molecule type" value="Transcribed_RNA"/>
</dbReference>
<accession>A0A0E9XVT5</accession>
<reference evidence="2" key="1">
    <citation type="submission" date="2014-11" db="EMBL/GenBank/DDBJ databases">
        <authorList>
            <person name="Amaro Gonzalez C."/>
        </authorList>
    </citation>
    <scope>NUCLEOTIDE SEQUENCE</scope>
</reference>
<sequence>MKLIVVSGFQKWHGCQESKDDRQLFIIAFVFLTNITRMWFFCQQKSFSTRAQDVNV</sequence>
<name>A0A0E9XVT5_ANGAN</name>
<organism evidence="2">
    <name type="scientific">Anguilla anguilla</name>
    <name type="common">European freshwater eel</name>
    <name type="synonym">Muraena anguilla</name>
    <dbReference type="NCBI Taxonomy" id="7936"/>
    <lineage>
        <taxon>Eukaryota</taxon>
        <taxon>Metazoa</taxon>
        <taxon>Chordata</taxon>
        <taxon>Craniata</taxon>
        <taxon>Vertebrata</taxon>
        <taxon>Euteleostomi</taxon>
        <taxon>Actinopterygii</taxon>
        <taxon>Neopterygii</taxon>
        <taxon>Teleostei</taxon>
        <taxon>Anguilliformes</taxon>
        <taxon>Anguillidae</taxon>
        <taxon>Anguilla</taxon>
    </lineage>
</organism>
<keyword evidence="1" id="KW-1133">Transmembrane helix</keyword>
<keyword evidence="1" id="KW-0472">Membrane</keyword>
<protein>
    <submittedName>
        <fullName evidence="2">Uncharacterized protein</fullName>
    </submittedName>
</protein>
<feature type="transmembrane region" description="Helical" evidence="1">
    <location>
        <begin position="24"/>
        <end position="42"/>
    </location>
</feature>
<evidence type="ECO:0000313" key="2">
    <source>
        <dbReference type="EMBL" id="JAI05976.1"/>
    </source>
</evidence>
<dbReference type="AlphaFoldDB" id="A0A0E9XVT5"/>
<reference evidence="2" key="2">
    <citation type="journal article" date="2015" name="Fish Shellfish Immunol.">
        <title>Early steps in the European eel (Anguilla anguilla)-Vibrio vulnificus interaction in the gills: Role of the RtxA13 toxin.</title>
        <authorList>
            <person name="Callol A."/>
            <person name="Pajuelo D."/>
            <person name="Ebbesson L."/>
            <person name="Teles M."/>
            <person name="MacKenzie S."/>
            <person name="Amaro C."/>
        </authorList>
    </citation>
    <scope>NUCLEOTIDE SEQUENCE</scope>
</reference>